<proteinExistence type="predicted"/>
<evidence type="ECO:0000313" key="1">
    <source>
        <dbReference type="EMBL" id="KAJ7001620.1"/>
    </source>
</evidence>
<protein>
    <submittedName>
        <fullName evidence="1">Uncharacterized protein</fullName>
    </submittedName>
</protein>
<dbReference type="EMBL" id="JAQIZT010000004">
    <property type="protein sequence ID" value="KAJ7001626.1"/>
    <property type="molecule type" value="Genomic_DNA"/>
</dbReference>
<organism evidence="1 3">
    <name type="scientific">Populus alba x Populus x berolinensis</name>
    <dbReference type="NCBI Taxonomy" id="444605"/>
    <lineage>
        <taxon>Eukaryota</taxon>
        <taxon>Viridiplantae</taxon>
        <taxon>Streptophyta</taxon>
        <taxon>Embryophyta</taxon>
        <taxon>Tracheophyta</taxon>
        <taxon>Spermatophyta</taxon>
        <taxon>Magnoliopsida</taxon>
        <taxon>eudicotyledons</taxon>
        <taxon>Gunneridae</taxon>
        <taxon>Pentapetalae</taxon>
        <taxon>rosids</taxon>
        <taxon>fabids</taxon>
        <taxon>Malpighiales</taxon>
        <taxon>Salicaceae</taxon>
        <taxon>Saliceae</taxon>
        <taxon>Populus</taxon>
    </lineage>
</organism>
<evidence type="ECO:0000313" key="3">
    <source>
        <dbReference type="Proteomes" id="UP001164929"/>
    </source>
</evidence>
<accession>A0AAD6R3D9</accession>
<name>A0AAD6R3D9_9ROSI</name>
<reference evidence="1 3" key="1">
    <citation type="journal article" date="2023" name="Mol. Ecol. Resour.">
        <title>Chromosome-level genome assembly of a triploid poplar Populus alba 'Berolinensis'.</title>
        <authorList>
            <person name="Chen S."/>
            <person name="Yu Y."/>
            <person name="Wang X."/>
            <person name="Wang S."/>
            <person name="Zhang T."/>
            <person name="Zhou Y."/>
            <person name="He R."/>
            <person name="Meng N."/>
            <person name="Wang Y."/>
            <person name="Liu W."/>
            <person name="Liu Z."/>
            <person name="Liu J."/>
            <person name="Guo Q."/>
            <person name="Huang H."/>
            <person name="Sederoff R.R."/>
            <person name="Wang G."/>
            <person name="Qu G."/>
            <person name="Chen S."/>
        </authorList>
    </citation>
    <scope>NUCLEOTIDE SEQUENCE [LARGE SCALE GENOMIC DNA]</scope>
    <source>
        <strain evidence="1">SC-2020</strain>
    </source>
</reference>
<keyword evidence="3" id="KW-1185">Reference proteome</keyword>
<dbReference type="Proteomes" id="UP001164929">
    <property type="component" value="Chromosome 4"/>
</dbReference>
<dbReference type="EMBL" id="JAQIZT010000004">
    <property type="protein sequence ID" value="KAJ7001620.1"/>
    <property type="molecule type" value="Genomic_DNA"/>
</dbReference>
<dbReference type="AlphaFoldDB" id="A0AAD6R3D9"/>
<sequence length="76" mass="8701">MITSSSTQAFKVKNRLIWKNKIEETALGRTGFGERSRNLLKFSTRKFQKNPTLILTTHNIKILDERKGANSGLRIP</sequence>
<evidence type="ECO:0000313" key="2">
    <source>
        <dbReference type="EMBL" id="KAJ7001626.1"/>
    </source>
</evidence>
<comment type="caution">
    <text evidence="1">The sequence shown here is derived from an EMBL/GenBank/DDBJ whole genome shotgun (WGS) entry which is preliminary data.</text>
</comment>
<gene>
    <name evidence="1" type="ORF">NC653_011893</name>
    <name evidence="2" type="ORF">NC653_011896</name>
</gene>